<dbReference type="PANTHER" id="PTHR23282">
    <property type="entry name" value="APICAL ENDOSOMAL GLYCOPROTEIN PRECURSOR"/>
    <property type="match status" value="1"/>
</dbReference>
<gene>
    <name evidence="4" type="ORF">MCOR_33396</name>
</gene>
<dbReference type="InterPro" id="IPR013320">
    <property type="entry name" value="ConA-like_dom_sf"/>
</dbReference>
<feature type="compositionally biased region" description="Low complexity" evidence="1">
    <location>
        <begin position="199"/>
        <end position="211"/>
    </location>
</feature>
<accession>A0A6J8CRK3</accession>
<dbReference type="SMART" id="SM00137">
    <property type="entry name" value="MAM"/>
    <property type="match status" value="1"/>
</dbReference>
<feature type="compositionally biased region" description="Polar residues" evidence="1">
    <location>
        <begin position="349"/>
        <end position="358"/>
    </location>
</feature>
<dbReference type="GO" id="GO:0016020">
    <property type="term" value="C:membrane"/>
    <property type="evidence" value="ECO:0007669"/>
    <property type="project" value="InterPro"/>
</dbReference>
<feature type="transmembrane region" description="Helical" evidence="2">
    <location>
        <begin position="226"/>
        <end position="249"/>
    </location>
</feature>
<feature type="region of interest" description="Disordered" evidence="1">
    <location>
        <begin position="195"/>
        <end position="214"/>
    </location>
</feature>
<dbReference type="InterPro" id="IPR000998">
    <property type="entry name" value="MAM_dom"/>
</dbReference>
<dbReference type="PROSITE" id="PS50060">
    <property type="entry name" value="MAM_2"/>
    <property type="match status" value="1"/>
</dbReference>
<name>A0A6J8CRK3_MYTCO</name>
<evidence type="ECO:0000256" key="2">
    <source>
        <dbReference type="SAM" id="Phobius"/>
    </source>
</evidence>
<dbReference type="Proteomes" id="UP000507470">
    <property type="component" value="Unassembled WGS sequence"/>
</dbReference>
<dbReference type="OrthoDB" id="6093921at2759"/>
<dbReference type="PANTHER" id="PTHR23282:SF101">
    <property type="entry name" value="MAM DOMAIN-CONTAINING PROTEIN"/>
    <property type="match status" value="1"/>
</dbReference>
<evidence type="ECO:0000313" key="5">
    <source>
        <dbReference type="Proteomes" id="UP000507470"/>
    </source>
</evidence>
<feature type="domain" description="MAM" evidence="3">
    <location>
        <begin position="30"/>
        <end position="183"/>
    </location>
</feature>
<dbReference type="SUPFAM" id="SSF49899">
    <property type="entry name" value="Concanavalin A-like lectins/glucanases"/>
    <property type="match status" value="1"/>
</dbReference>
<keyword evidence="2" id="KW-0472">Membrane</keyword>
<dbReference type="InterPro" id="IPR051560">
    <property type="entry name" value="MAM_domain-containing"/>
</dbReference>
<proteinExistence type="predicted"/>
<organism evidence="4 5">
    <name type="scientific">Mytilus coruscus</name>
    <name type="common">Sea mussel</name>
    <dbReference type="NCBI Taxonomy" id="42192"/>
    <lineage>
        <taxon>Eukaryota</taxon>
        <taxon>Metazoa</taxon>
        <taxon>Spiralia</taxon>
        <taxon>Lophotrochozoa</taxon>
        <taxon>Mollusca</taxon>
        <taxon>Bivalvia</taxon>
        <taxon>Autobranchia</taxon>
        <taxon>Pteriomorphia</taxon>
        <taxon>Mytilida</taxon>
        <taxon>Mytiloidea</taxon>
        <taxon>Mytilidae</taxon>
        <taxon>Mytilinae</taxon>
        <taxon>Mytilus</taxon>
    </lineage>
</organism>
<dbReference type="Pfam" id="PF00629">
    <property type="entry name" value="MAM"/>
    <property type="match status" value="1"/>
</dbReference>
<evidence type="ECO:0000256" key="1">
    <source>
        <dbReference type="SAM" id="MobiDB-lite"/>
    </source>
</evidence>
<evidence type="ECO:0000313" key="4">
    <source>
        <dbReference type="EMBL" id="CAC5399103.1"/>
    </source>
</evidence>
<dbReference type="Gene3D" id="2.60.120.200">
    <property type="match status" value="1"/>
</dbReference>
<sequence>MKTNTVPVVIYFSFLCNYGGIYAVVPIGNLSCSFETDFCNWNTTSSIWTRYNYEHRQSGDTGPKNAKHGKYYIHTTEILQGDNASITRLESETFNTATTSSGKICFIFWYHMFGIHVQNLTVTVGDSQKFEKNGSQSQEWHCGVIDVTDQSGKITFNAYRSDLPYSVIALDYFRIVYSDTCGQENCVKLVASSTTRPGTTSIASPTSSTTAKELSTTSASGGVIELLPIAIGVPCGVLILGAITVGVCIHKRKHSKKFDGIRRTIGSNNPYDTTPRQSVDGISGVYDDEEIYNEINEDAMEGTDNGGYLDALPPSYDEIGNVELRQDGTAGYINHKSERPSSEDYLTPISAQNNQPIRPNNDYLESGQVPNGRPQSDDYLKPGVFIGDDVNL</sequence>
<dbReference type="EMBL" id="CACVKT020005972">
    <property type="protein sequence ID" value="CAC5399103.1"/>
    <property type="molecule type" value="Genomic_DNA"/>
</dbReference>
<keyword evidence="2" id="KW-0812">Transmembrane</keyword>
<keyword evidence="5" id="KW-1185">Reference proteome</keyword>
<keyword evidence="2" id="KW-1133">Transmembrane helix</keyword>
<reference evidence="4 5" key="1">
    <citation type="submission" date="2020-06" db="EMBL/GenBank/DDBJ databases">
        <authorList>
            <person name="Li R."/>
            <person name="Bekaert M."/>
        </authorList>
    </citation>
    <scope>NUCLEOTIDE SEQUENCE [LARGE SCALE GENOMIC DNA]</scope>
    <source>
        <strain evidence="5">wild</strain>
    </source>
</reference>
<feature type="region of interest" description="Disordered" evidence="1">
    <location>
        <begin position="337"/>
        <end position="382"/>
    </location>
</feature>
<evidence type="ECO:0000259" key="3">
    <source>
        <dbReference type="PROSITE" id="PS50060"/>
    </source>
</evidence>
<protein>
    <recommendedName>
        <fullName evidence="3">MAM domain-containing protein</fullName>
    </recommendedName>
</protein>
<dbReference type="AlphaFoldDB" id="A0A6J8CRK3"/>